<reference evidence="1" key="1">
    <citation type="submission" date="2018-06" db="EMBL/GenBank/DDBJ databases">
        <authorList>
            <person name="Zhirakovskaya E."/>
        </authorList>
    </citation>
    <scope>NUCLEOTIDE SEQUENCE</scope>
</reference>
<accession>A0A3B0UMY3</accession>
<name>A0A3B0UMY3_9ZZZZ</name>
<gene>
    <name evidence="1" type="ORF">MNBD_CHLOROFLEXI01-4672</name>
</gene>
<sequence>MIYIPIAFAYNYIFVIYFWQGNDGVKIMTKKQTTIRLSGYQREQIETLTEWGVGSSTSEVLTLALDRLHQQEASLRVGAGITQLVNTISQGQVVILSLDVYDELIQKSTPQKNGSNPVP</sequence>
<protein>
    <submittedName>
        <fullName evidence="1">Uncharacterized protein</fullName>
    </submittedName>
</protein>
<proteinExistence type="predicted"/>
<dbReference type="AlphaFoldDB" id="A0A3B0UMY3"/>
<organism evidence="1">
    <name type="scientific">hydrothermal vent metagenome</name>
    <dbReference type="NCBI Taxonomy" id="652676"/>
    <lineage>
        <taxon>unclassified sequences</taxon>
        <taxon>metagenomes</taxon>
        <taxon>ecological metagenomes</taxon>
    </lineage>
</organism>
<dbReference type="EMBL" id="UOEU01000327">
    <property type="protein sequence ID" value="VAW32158.1"/>
    <property type="molecule type" value="Genomic_DNA"/>
</dbReference>
<evidence type="ECO:0000313" key="1">
    <source>
        <dbReference type="EMBL" id="VAW32158.1"/>
    </source>
</evidence>